<accession>A0A2G8XND4</accession>
<sequence length="164" mass="19124">MLAEKEERERGVGESGERALVRAERRERGGREKKERKKRKVEEIESDLNERERQREATDAKRSERNDARQKRHVVAFFADERREAVCLSFSYCVKDAAKEEAREAFRPLFVGCRHPRLTRHGNKEGECNKYMKEVKIFTVADFAVDTAGTDTAFDTALRKTTDR</sequence>
<dbReference type="Proteomes" id="UP000236343">
    <property type="component" value="Unassembled WGS sequence"/>
</dbReference>
<proteinExistence type="predicted"/>
<comment type="caution">
    <text evidence="2">The sequence shown here is derived from an EMBL/GenBank/DDBJ whole genome shotgun (WGS) entry which is preliminary data.</text>
</comment>
<feature type="compositionally biased region" description="Basic and acidic residues" evidence="1">
    <location>
        <begin position="1"/>
        <end position="33"/>
    </location>
</feature>
<dbReference type="AlphaFoldDB" id="A0A2G8XND4"/>
<evidence type="ECO:0000313" key="3">
    <source>
        <dbReference type="Proteomes" id="UP000236343"/>
    </source>
</evidence>
<evidence type="ECO:0000313" key="2">
    <source>
        <dbReference type="EMBL" id="PIL96532.1"/>
    </source>
</evidence>
<protein>
    <submittedName>
        <fullName evidence="2">Uncharacterized protein</fullName>
    </submittedName>
</protein>
<dbReference type="VEuPathDB" id="ToxoDB:TGCOUG_395640"/>
<dbReference type="EMBL" id="AGQR02003548">
    <property type="protein sequence ID" value="PIL96532.1"/>
    <property type="molecule type" value="Genomic_DNA"/>
</dbReference>
<feature type="region of interest" description="Disordered" evidence="1">
    <location>
        <begin position="1"/>
        <end position="70"/>
    </location>
</feature>
<feature type="compositionally biased region" description="Basic and acidic residues" evidence="1">
    <location>
        <begin position="40"/>
        <end position="69"/>
    </location>
</feature>
<organism evidence="2 3">
    <name type="scientific">Toxoplasma gondii COUG</name>
    <dbReference type="NCBI Taxonomy" id="1074873"/>
    <lineage>
        <taxon>Eukaryota</taxon>
        <taxon>Sar</taxon>
        <taxon>Alveolata</taxon>
        <taxon>Apicomplexa</taxon>
        <taxon>Conoidasida</taxon>
        <taxon>Coccidia</taxon>
        <taxon>Eucoccidiorida</taxon>
        <taxon>Eimeriorina</taxon>
        <taxon>Sarcocystidae</taxon>
        <taxon>Toxoplasma</taxon>
    </lineage>
</organism>
<evidence type="ECO:0000256" key="1">
    <source>
        <dbReference type="SAM" id="MobiDB-lite"/>
    </source>
</evidence>
<gene>
    <name evidence="2" type="ORF">TGCOUG_395640</name>
</gene>
<reference evidence="2 3" key="1">
    <citation type="journal article" date="2016" name="Nat. Commun.">
        <title>Local admixture of amplified and diversified secreted pathogenesis determinants shapes mosaic Toxoplasma gondii genomes.</title>
        <authorList>
            <person name="Lorenzi H."/>
            <person name="Khan A."/>
            <person name="Behnke M.S."/>
            <person name="Namasivayam S."/>
            <person name="Swapna L.S."/>
            <person name="Hadjithomas M."/>
            <person name="Karamycheva S."/>
            <person name="Pinney D."/>
            <person name="Brunk B.P."/>
            <person name="Ajioka J.W."/>
            <person name="Ajzenberg D."/>
            <person name="Boothroyd J.C."/>
            <person name="Boyle J.P."/>
            <person name="Darde M.L."/>
            <person name="Diaz-Miranda M.A."/>
            <person name="Dubey J.P."/>
            <person name="Fritz H.M."/>
            <person name="Gennari S.M."/>
            <person name="Gregory B.D."/>
            <person name="Kim K."/>
            <person name="Saeij J.P."/>
            <person name="Su C."/>
            <person name="White M.W."/>
            <person name="Zhu X.Q."/>
            <person name="Howe D.K."/>
            <person name="Rosenthal B.M."/>
            <person name="Grigg M.E."/>
            <person name="Parkinson J."/>
            <person name="Liu L."/>
            <person name="Kissinger J.C."/>
            <person name="Roos D.S."/>
            <person name="Sibley L.D."/>
        </authorList>
    </citation>
    <scope>NUCLEOTIDE SEQUENCE [LARGE SCALE GENOMIC DNA]</scope>
    <source>
        <strain evidence="2 3">COUG</strain>
    </source>
</reference>
<name>A0A2G8XND4_TOXGO</name>